<accession>A0ABT9ISQ6</accession>
<comment type="caution">
    <text evidence="1">The sequence shown here is derived from an EMBL/GenBank/DDBJ whole genome shotgun (WGS) entry which is preliminary data.</text>
</comment>
<proteinExistence type="predicted"/>
<organism evidence="1 2">
    <name type="scientific">Arthrobacter horti</name>
    <dbReference type="NCBI Taxonomy" id="3068273"/>
    <lineage>
        <taxon>Bacteria</taxon>
        <taxon>Bacillati</taxon>
        <taxon>Actinomycetota</taxon>
        <taxon>Actinomycetes</taxon>
        <taxon>Micrococcales</taxon>
        <taxon>Micrococcaceae</taxon>
        <taxon>Arthrobacter</taxon>
    </lineage>
</organism>
<sequence>MARTFVPGSRGISGHLEEEERDLLRKVFGDVIQMLEPEARESEDPLVALTGIDPHAAPPRDAALRRLLPDGVKDGDEAALEFRRLTERSLRESKIGSLRAASLLLEGSELQLNSEEARHLAMALNDVRLVVSERLEIRTEADAEAVHAMHDWSKADDLEEYLSVLYNFVTWLQESLVQAMAYELDRTPDAAGEGEPS</sequence>
<protein>
    <submittedName>
        <fullName evidence="1">DUF2017 domain-containing protein</fullName>
    </submittedName>
</protein>
<name>A0ABT9ISQ6_9MICC</name>
<keyword evidence="2" id="KW-1185">Reference proteome</keyword>
<dbReference type="EMBL" id="JAVALS010000014">
    <property type="protein sequence ID" value="MDP5228367.1"/>
    <property type="molecule type" value="Genomic_DNA"/>
</dbReference>
<evidence type="ECO:0000313" key="2">
    <source>
        <dbReference type="Proteomes" id="UP001232725"/>
    </source>
</evidence>
<reference evidence="1 2" key="1">
    <citation type="submission" date="2023-08" db="EMBL/GenBank/DDBJ databases">
        <title>Arthrobacter horti sp. nov., isolated from forest soil.</title>
        <authorList>
            <person name="Park M."/>
        </authorList>
    </citation>
    <scope>NUCLEOTIDE SEQUENCE [LARGE SCALE GENOMIC DNA]</scope>
    <source>
        <strain evidence="1 2">YJM1</strain>
    </source>
</reference>
<dbReference type="InterPro" id="IPR018561">
    <property type="entry name" value="AosR"/>
</dbReference>
<dbReference type="Pfam" id="PF09438">
    <property type="entry name" value="DUF2017"/>
    <property type="match status" value="1"/>
</dbReference>
<dbReference type="Proteomes" id="UP001232725">
    <property type="component" value="Unassembled WGS sequence"/>
</dbReference>
<evidence type="ECO:0000313" key="1">
    <source>
        <dbReference type="EMBL" id="MDP5228367.1"/>
    </source>
</evidence>
<dbReference type="RefSeq" id="WP_305997414.1">
    <property type="nucleotide sequence ID" value="NZ_JAVALS010000014.1"/>
</dbReference>
<gene>
    <name evidence="1" type="ORF">Q9R02_14480</name>
</gene>